<dbReference type="InterPro" id="IPR012340">
    <property type="entry name" value="NA-bd_OB-fold"/>
</dbReference>
<dbReference type="Proteomes" id="UP000436088">
    <property type="component" value="Unassembled WGS sequence"/>
</dbReference>
<dbReference type="GO" id="GO:0004180">
    <property type="term" value="F:carboxypeptidase activity"/>
    <property type="evidence" value="ECO:0007669"/>
    <property type="project" value="UniProtKB-KW"/>
</dbReference>
<reference evidence="1" key="1">
    <citation type="submission" date="2019-09" db="EMBL/GenBank/DDBJ databases">
        <title>Draft genome information of white flower Hibiscus syriacus.</title>
        <authorList>
            <person name="Kim Y.-M."/>
        </authorList>
    </citation>
    <scope>NUCLEOTIDE SEQUENCE [LARGE SCALE GENOMIC DNA]</scope>
    <source>
        <strain evidence="1">YM2019G1</strain>
    </source>
</reference>
<dbReference type="AlphaFoldDB" id="A0A6A2XGQ8"/>
<sequence length="89" mass="9746">MTSCYGPLIDLSEASHHMGHFVQLLVFVHRSSPVQYKLSKGGEIIKTDIQVGDNTQSLFSVSLWKKELRSIAAAGDIVLLRSTLTSLSS</sequence>
<keyword evidence="2" id="KW-1185">Reference proteome</keyword>
<name>A0A6A2XGQ8_HIBSY</name>
<proteinExistence type="predicted"/>
<evidence type="ECO:0000313" key="1">
    <source>
        <dbReference type="EMBL" id="KAE8661306.1"/>
    </source>
</evidence>
<dbReference type="EMBL" id="VEPZ02001721">
    <property type="protein sequence ID" value="KAE8661306.1"/>
    <property type="molecule type" value="Genomic_DNA"/>
</dbReference>
<protein>
    <submittedName>
        <fullName evidence="1">Serine carboxypeptidase-like 51-like</fullName>
    </submittedName>
</protein>
<dbReference type="SUPFAM" id="SSF50249">
    <property type="entry name" value="Nucleic acid-binding proteins"/>
    <property type="match status" value="1"/>
</dbReference>
<dbReference type="PANTHER" id="PTHR38542">
    <property type="entry name" value="OS04G0450500 PROTEIN"/>
    <property type="match status" value="1"/>
</dbReference>
<organism evidence="1 2">
    <name type="scientific">Hibiscus syriacus</name>
    <name type="common">Rose of Sharon</name>
    <dbReference type="NCBI Taxonomy" id="106335"/>
    <lineage>
        <taxon>Eukaryota</taxon>
        <taxon>Viridiplantae</taxon>
        <taxon>Streptophyta</taxon>
        <taxon>Embryophyta</taxon>
        <taxon>Tracheophyta</taxon>
        <taxon>Spermatophyta</taxon>
        <taxon>Magnoliopsida</taxon>
        <taxon>eudicotyledons</taxon>
        <taxon>Gunneridae</taxon>
        <taxon>Pentapetalae</taxon>
        <taxon>rosids</taxon>
        <taxon>malvids</taxon>
        <taxon>Malvales</taxon>
        <taxon>Malvaceae</taxon>
        <taxon>Malvoideae</taxon>
        <taxon>Hibiscus</taxon>
    </lineage>
</organism>
<gene>
    <name evidence="1" type="ORF">F3Y22_tig00113726pilonHSYRG00126</name>
</gene>
<evidence type="ECO:0000313" key="2">
    <source>
        <dbReference type="Proteomes" id="UP000436088"/>
    </source>
</evidence>
<dbReference type="PANTHER" id="PTHR38542:SF2">
    <property type="entry name" value="REPLICATION FACTOR A C-TERMINAL DOMAIN-CONTAINING PROTEIN"/>
    <property type="match status" value="1"/>
</dbReference>
<accession>A0A6A2XGQ8</accession>
<comment type="caution">
    <text evidence="1">The sequence shown here is derived from an EMBL/GenBank/DDBJ whole genome shotgun (WGS) entry which is preliminary data.</text>
</comment>